<proteinExistence type="predicted"/>
<feature type="coiled-coil region" evidence="1">
    <location>
        <begin position="43"/>
        <end position="70"/>
    </location>
</feature>
<dbReference type="SUPFAM" id="SSF52047">
    <property type="entry name" value="RNI-like"/>
    <property type="match status" value="1"/>
</dbReference>
<keyword evidence="3" id="KW-1185">Reference proteome</keyword>
<dbReference type="AlphaFoldDB" id="A0A4S8LBZ1"/>
<evidence type="ECO:0000256" key="1">
    <source>
        <dbReference type="SAM" id="Coils"/>
    </source>
</evidence>
<evidence type="ECO:0000313" key="2">
    <source>
        <dbReference type="EMBL" id="THU86354.1"/>
    </source>
</evidence>
<dbReference type="OrthoDB" id="3042583at2759"/>
<dbReference type="InterPro" id="IPR032675">
    <property type="entry name" value="LRR_dom_sf"/>
</dbReference>
<sequence>MNPCSKCDTPNFHPRVSVKSDEILQELRFSVGFRDHARINSLLHDAEKDLDDYDTEIARLETAISLLKRKRACLEGHMVKYRSLLSPIRRLPPELLSLIFLLCRGELENRFILYESGTKMPAVVLTQVCTGWRQVALDTPSIWSNTSFYLGPPEYPLDEEHIKSILPLIHLFFGQSSQFPLNLTLYFEYPFHWEEEFHRENDNFEPILKAIASTSHRWHSLKIWGASHSDTDIEAFWSQTTELSSLECFDTDLRTFKLLLSSSQNLHRAPRLRHLRLQISETEVDITRIIAFPLAQITTLNLLCLYSTDLFELLRRCINLSELVVLNIKWSLPVEAASITLGRLDNLTYDDCSGLFISPIGEIF</sequence>
<dbReference type="Proteomes" id="UP000297245">
    <property type="component" value="Unassembled WGS sequence"/>
</dbReference>
<dbReference type="Gene3D" id="3.80.10.10">
    <property type="entry name" value="Ribonuclease Inhibitor"/>
    <property type="match status" value="1"/>
</dbReference>
<name>A0A4S8LBZ1_DENBC</name>
<evidence type="ECO:0000313" key="3">
    <source>
        <dbReference type="Proteomes" id="UP000297245"/>
    </source>
</evidence>
<accession>A0A4S8LBZ1</accession>
<dbReference type="EMBL" id="ML179501">
    <property type="protein sequence ID" value="THU86354.1"/>
    <property type="molecule type" value="Genomic_DNA"/>
</dbReference>
<gene>
    <name evidence="2" type="ORF">K435DRAFT_367174</name>
</gene>
<reference evidence="2 3" key="1">
    <citation type="journal article" date="2019" name="Nat. Ecol. Evol.">
        <title>Megaphylogeny resolves global patterns of mushroom evolution.</title>
        <authorList>
            <person name="Varga T."/>
            <person name="Krizsan K."/>
            <person name="Foldi C."/>
            <person name="Dima B."/>
            <person name="Sanchez-Garcia M."/>
            <person name="Sanchez-Ramirez S."/>
            <person name="Szollosi G.J."/>
            <person name="Szarkandi J.G."/>
            <person name="Papp V."/>
            <person name="Albert L."/>
            <person name="Andreopoulos W."/>
            <person name="Angelini C."/>
            <person name="Antonin V."/>
            <person name="Barry K.W."/>
            <person name="Bougher N.L."/>
            <person name="Buchanan P."/>
            <person name="Buyck B."/>
            <person name="Bense V."/>
            <person name="Catcheside P."/>
            <person name="Chovatia M."/>
            <person name="Cooper J."/>
            <person name="Damon W."/>
            <person name="Desjardin D."/>
            <person name="Finy P."/>
            <person name="Geml J."/>
            <person name="Haridas S."/>
            <person name="Hughes K."/>
            <person name="Justo A."/>
            <person name="Karasinski D."/>
            <person name="Kautmanova I."/>
            <person name="Kiss B."/>
            <person name="Kocsube S."/>
            <person name="Kotiranta H."/>
            <person name="LaButti K.M."/>
            <person name="Lechner B.E."/>
            <person name="Liimatainen K."/>
            <person name="Lipzen A."/>
            <person name="Lukacs Z."/>
            <person name="Mihaltcheva S."/>
            <person name="Morgado L.N."/>
            <person name="Niskanen T."/>
            <person name="Noordeloos M.E."/>
            <person name="Ohm R.A."/>
            <person name="Ortiz-Santana B."/>
            <person name="Ovrebo C."/>
            <person name="Racz N."/>
            <person name="Riley R."/>
            <person name="Savchenko A."/>
            <person name="Shiryaev A."/>
            <person name="Soop K."/>
            <person name="Spirin V."/>
            <person name="Szebenyi C."/>
            <person name="Tomsovsky M."/>
            <person name="Tulloss R.E."/>
            <person name="Uehling J."/>
            <person name="Grigoriev I.V."/>
            <person name="Vagvolgyi C."/>
            <person name="Papp T."/>
            <person name="Martin F.M."/>
            <person name="Miettinen O."/>
            <person name="Hibbett D.S."/>
            <person name="Nagy L.G."/>
        </authorList>
    </citation>
    <scope>NUCLEOTIDE SEQUENCE [LARGE SCALE GENOMIC DNA]</scope>
    <source>
        <strain evidence="2 3">CBS 962.96</strain>
    </source>
</reference>
<organism evidence="2 3">
    <name type="scientific">Dendrothele bispora (strain CBS 962.96)</name>
    <dbReference type="NCBI Taxonomy" id="1314807"/>
    <lineage>
        <taxon>Eukaryota</taxon>
        <taxon>Fungi</taxon>
        <taxon>Dikarya</taxon>
        <taxon>Basidiomycota</taxon>
        <taxon>Agaricomycotina</taxon>
        <taxon>Agaricomycetes</taxon>
        <taxon>Agaricomycetidae</taxon>
        <taxon>Agaricales</taxon>
        <taxon>Agaricales incertae sedis</taxon>
        <taxon>Dendrothele</taxon>
    </lineage>
</organism>
<keyword evidence="1" id="KW-0175">Coiled coil</keyword>
<protein>
    <submittedName>
        <fullName evidence="2">Uncharacterized protein</fullName>
    </submittedName>
</protein>